<dbReference type="InterPro" id="IPR001988">
    <property type="entry name" value="Caulimo_coat"/>
</dbReference>
<dbReference type="EMBL" id="CAKMRJ010004445">
    <property type="protein sequence ID" value="CAH1437874.1"/>
    <property type="molecule type" value="Genomic_DNA"/>
</dbReference>
<evidence type="ECO:0000256" key="3">
    <source>
        <dbReference type="SAM" id="MobiDB-lite"/>
    </source>
</evidence>
<dbReference type="GO" id="GO:0043657">
    <property type="term" value="C:host cell"/>
    <property type="evidence" value="ECO:0007669"/>
    <property type="project" value="UniProtKB-SubCell"/>
</dbReference>
<evidence type="ECO:0000256" key="2">
    <source>
        <dbReference type="SAM" id="Coils"/>
    </source>
</evidence>
<evidence type="ECO:0000313" key="5">
    <source>
        <dbReference type="Proteomes" id="UP001157418"/>
    </source>
</evidence>
<evidence type="ECO:0008006" key="6">
    <source>
        <dbReference type="Google" id="ProtNLM"/>
    </source>
</evidence>
<feature type="coiled-coil region" evidence="2">
    <location>
        <begin position="233"/>
        <end position="260"/>
    </location>
</feature>
<name>A0AAU9NJF0_9ASTR</name>
<comment type="subcellular location">
    <subcellularLocation>
        <location evidence="1">Host cell</location>
    </subcellularLocation>
</comment>
<sequence>MIDYLSKVETFFWDNYEDEELIINGSNVSILDQALRLLDLAESKGKDTVNLEISTSEELKQLFHFDETINVIEETSDKETFVYISEEEVESLSSDIEPNFGMNKTEPHFDHPGESSFQGERRKRPKIEQGHRTGSMPDLPTGNPNQFGTNVLNIDNIETNRKEVIDRWTSEISLIIQTNKEKYATKESILLLFDHKTSGIVQKFIKNTNWISHNPMTVFQDMLDAIYMMFLGIDLIEDKANEQKKEIEKAKSRLTNLTICDICFLDHYTCDYETNLYKINDSDLYPELIKQYLLKIPIVGQQSHNRFITESTNATIYSFAFAKRIVIDEIQKICNLSNTQKRLKRFNKNCCSHLTKKKPLEYGCKVNHKTKNSSKKSFNKYSKKNKRFSKKKDTRRFKPGKYFQKSKDKSQFYPKNKKNCRCWVCSEGHYANECPNRKDYPRKVKLLEIASSMDLRHIEEQFQDEQIVYTLIEEPLDESSSSSSTESNTDSD</sequence>
<feature type="region of interest" description="Disordered" evidence="3">
    <location>
        <begin position="96"/>
        <end position="147"/>
    </location>
</feature>
<dbReference type="GO" id="GO:0008270">
    <property type="term" value="F:zinc ion binding"/>
    <property type="evidence" value="ECO:0007669"/>
    <property type="project" value="InterPro"/>
</dbReference>
<reference evidence="4 5" key="1">
    <citation type="submission" date="2022-01" db="EMBL/GenBank/DDBJ databases">
        <authorList>
            <person name="Xiong W."/>
            <person name="Schranz E."/>
        </authorList>
    </citation>
    <scope>NUCLEOTIDE SEQUENCE [LARGE SCALE GENOMIC DNA]</scope>
</reference>
<gene>
    <name evidence="4" type="ORF">LVIROSA_LOCUS24166</name>
</gene>
<protein>
    <recommendedName>
        <fullName evidence="6">Coat protein</fullName>
    </recommendedName>
</protein>
<dbReference type="PRINTS" id="PR00221">
    <property type="entry name" value="CAULIMOCOAT"/>
</dbReference>
<evidence type="ECO:0000256" key="1">
    <source>
        <dbReference type="ARBA" id="ARBA00004340"/>
    </source>
</evidence>
<dbReference type="AlphaFoldDB" id="A0AAU9NJF0"/>
<dbReference type="GO" id="GO:0005198">
    <property type="term" value="F:structural molecule activity"/>
    <property type="evidence" value="ECO:0007669"/>
    <property type="project" value="InterPro"/>
</dbReference>
<comment type="caution">
    <text evidence="4">The sequence shown here is derived from an EMBL/GenBank/DDBJ whole genome shotgun (WGS) entry which is preliminary data.</text>
</comment>
<accession>A0AAU9NJF0</accession>
<keyword evidence="2" id="KW-0175">Coiled coil</keyword>
<dbReference type="InterPro" id="IPR036875">
    <property type="entry name" value="Znf_CCHC_sf"/>
</dbReference>
<dbReference type="Proteomes" id="UP001157418">
    <property type="component" value="Unassembled WGS sequence"/>
</dbReference>
<organism evidence="4 5">
    <name type="scientific">Lactuca virosa</name>
    <dbReference type="NCBI Taxonomy" id="75947"/>
    <lineage>
        <taxon>Eukaryota</taxon>
        <taxon>Viridiplantae</taxon>
        <taxon>Streptophyta</taxon>
        <taxon>Embryophyta</taxon>
        <taxon>Tracheophyta</taxon>
        <taxon>Spermatophyta</taxon>
        <taxon>Magnoliopsida</taxon>
        <taxon>eudicotyledons</taxon>
        <taxon>Gunneridae</taxon>
        <taxon>Pentapetalae</taxon>
        <taxon>asterids</taxon>
        <taxon>campanulids</taxon>
        <taxon>Asterales</taxon>
        <taxon>Asteraceae</taxon>
        <taxon>Cichorioideae</taxon>
        <taxon>Cichorieae</taxon>
        <taxon>Lactucinae</taxon>
        <taxon>Lactuca</taxon>
    </lineage>
</organism>
<keyword evidence="5" id="KW-1185">Reference proteome</keyword>
<proteinExistence type="predicted"/>
<dbReference type="SUPFAM" id="SSF57756">
    <property type="entry name" value="Retrovirus zinc finger-like domains"/>
    <property type="match status" value="1"/>
</dbReference>
<dbReference type="GO" id="GO:0003676">
    <property type="term" value="F:nucleic acid binding"/>
    <property type="evidence" value="ECO:0007669"/>
    <property type="project" value="InterPro"/>
</dbReference>
<feature type="region of interest" description="Disordered" evidence="3">
    <location>
        <begin position="370"/>
        <end position="393"/>
    </location>
</feature>
<evidence type="ECO:0000313" key="4">
    <source>
        <dbReference type="EMBL" id="CAH1437874.1"/>
    </source>
</evidence>